<organism evidence="2 3">
    <name type="scientific">Fusarium albosuccineum</name>
    <dbReference type="NCBI Taxonomy" id="1237068"/>
    <lineage>
        <taxon>Eukaryota</taxon>
        <taxon>Fungi</taxon>
        <taxon>Dikarya</taxon>
        <taxon>Ascomycota</taxon>
        <taxon>Pezizomycotina</taxon>
        <taxon>Sordariomycetes</taxon>
        <taxon>Hypocreomycetidae</taxon>
        <taxon>Hypocreales</taxon>
        <taxon>Nectriaceae</taxon>
        <taxon>Fusarium</taxon>
        <taxon>Fusarium decemcellulare species complex</taxon>
    </lineage>
</organism>
<dbReference type="EMBL" id="JAADYS010003298">
    <property type="protein sequence ID" value="KAF4448545.1"/>
    <property type="molecule type" value="Genomic_DNA"/>
</dbReference>
<keyword evidence="3" id="KW-1185">Reference proteome</keyword>
<feature type="non-terminal residue" evidence="2">
    <location>
        <position position="1"/>
    </location>
</feature>
<name>A0A8H4NUU2_9HYPO</name>
<evidence type="ECO:0000313" key="3">
    <source>
        <dbReference type="Proteomes" id="UP000554235"/>
    </source>
</evidence>
<feature type="compositionally biased region" description="Polar residues" evidence="1">
    <location>
        <begin position="141"/>
        <end position="153"/>
    </location>
</feature>
<comment type="caution">
    <text evidence="2">The sequence shown here is derived from an EMBL/GenBank/DDBJ whole genome shotgun (WGS) entry which is preliminary data.</text>
</comment>
<gene>
    <name evidence="2" type="ORF">FALBO_16789</name>
</gene>
<evidence type="ECO:0000313" key="2">
    <source>
        <dbReference type="EMBL" id="KAF4448545.1"/>
    </source>
</evidence>
<dbReference type="AlphaFoldDB" id="A0A8H4NUU2"/>
<accession>A0A8H4NUU2</accession>
<evidence type="ECO:0000256" key="1">
    <source>
        <dbReference type="SAM" id="MobiDB-lite"/>
    </source>
</evidence>
<reference evidence="2 3" key="1">
    <citation type="submission" date="2020-01" db="EMBL/GenBank/DDBJ databases">
        <title>Identification and distribution of gene clusters putatively required for synthesis of sphingolipid metabolism inhibitors in phylogenetically diverse species of the filamentous fungus Fusarium.</title>
        <authorList>
            <person name="Kim H.-S."/>
            <person name="Busman M."/>
            <person name="Brown D.W."/>
            <person name="Divon H."/>
            <person name="Uhlig S."/>
            <person name="Proctor R.H."/>
        </authorList>
    </citation>
    <scope>NUCLEOTIDE SEQUENCE [LARGE SCALE GENOMIC DNA]</scope>
    <source>
        <strain evidence="2 3">NRRL 20459</strain>
    </source>
</reference>
<feature type="region of interest" description="Disordered" evidence="1">
    <location>
        <begin position="128"/>
        <end position="153"/>
    </location>
</feature>
<sequence length="153" mass="17580">MEDKTRARYLNTATELFWYLAPVRPRLQQRLVRSVRPPPACLLLSQNLPDSCYRIFVHPCPSKHRAAQAKVRPSAGAAQPERTQAKFENPVTTSFAGPFARFFSSTMATPDKPRRRFAPEPIETTFETFRSKTGKQKQVLHQKNQDRPQTPRT</sequence>
<protein>
    <submittedName>
        <fullName evidence="2">Uncharacterized protein</fullName>
    </submittedName>
</protein>
<dbReference type="Proteomes" id="UP000554235">
    <property type="component" value="Unassembled WGS sequence"/>
</dbReference>
<proteinExistence type="predicted"/>